<protein>
    <submittedName>
        <fullName evidence="2">Uncharacterized protein</fullName>
    </submittedName>
</protein>
<dbReference type="Proteomes" id="UP000249526">
    <property type="component" value="Unassembled WGS sequence"/>
</dbReference>
<evidence type="ECO:0000313" key="3">
    <source>
        <dbReference type="Proteomes" id="UP000249526"/>
    </source>
</evidence>
<feature type="non-terminal residue" evidence="2">
    <location>
        <position position="1"/>
    </location>
</feature>
<feature type="region of interest" description="Disordered" evidence="1">
    <location>
        <begin position="1"/>
        <end position="55"/>
    </location>
</feature>
<dbReference type="RefSeq" id="XP_025510666.1">
    <property type="nucleotide sequence ID" value="XM_025665404.1"/>
</dbReference>
<name>A0A8G1VGX4_9EURO</name>
<organism evidence="2 3">
    <name type="scientific">Aspergillus piperis CBS 112811</name>
    <dbReference type="NCBI Taxonomy" id="1448313"/>
    <lineage>
        <taxon>Eukaryota</taxon>
        <taxon>Fungi</taxon>
        <taxon>Dikarya</taxon>
        <taxon>Ascomycota</taxon>
        <taxon>Pezizomycotina</taxon>
        <taxon>Eurotiomycetes</taxon>
        <taxon>Eurotiomycetidae</taxon>
        <taxon>Eurotiales</taxon>
        <taxon>Aspergillaceae</taxon>
        <taxon>Aspergillus</taxon>
        <taxon>Aspergillus subgen. Circumdati</taxon>
    </lineage>
</organism>
<reference evidence="2 3" key="1">
    <citation type="submission" date="2018-02" db="EMBL/GenBank/DDBJ databases">
        <title>The genomes of Aspergillus section Nigri reveals drivers in fungal speciation.</title>
        <authorList>
            <consortium name="DOE Joint Genome Institute"/>
            <person name="Vesth T.C."/>
            <person name="Nybo J."/>
            <person name="Theobald S."/>
            <person name="Brandl J."/>
            <person name="Frisvad J.C."/>
            <person name="Nielsen K.F."/>
            <person name="Lyhne E.K."/>
            <person name="Kogle M.E."/>
            <person name="Kuo A."/>
            <person name="Riley R."/>
            <person name="Clum A."/>
            <person name="Nolan M."/>
            <person name="Lipzen A."/>
            <person name="Salamov A."/>
            <person name="Henrissat B."/>
            <person name="Wiebenga A."/>
            <person name="De vries R.P."/>
            <person name="Grigoriev I.V."/>
            <person name="Mortensen U.H."/>
            <person name="Andersen M.R."/>
            <person name="Baker S.E."/>
        </authorList>
    </citation>
    <scope>NUCLEOTIDE SEQUENCE [LARGE SCALE GENOMIC DNA]</scope>
    <source>
        <strain evidence="2 3">CBS 112811</strain>
    </source>
</reference>
<gene>
    <name evidence="2" type="ORF">BO85DRAFT_524237</name>
</gene>
<keyword evidence="3" id="KW-1185">Reference proteome</keyword>
<evidence type="ECO:0000256" key="1">
    <source>
        <dbReference type="SAM" id="MobiDB-lite"/>
    </source>
</evidence>
<accession>A0A8G1VGX4</accession>
<dbReference type="AlphaFoldDB" id="A0A8G1VGX4"/>
<dbReference type="GeneID" id="37168806"/>
<feature type="compositionally biased region" description="Polar residues" evidence="1">
    <location>
        <begin position="14"/>
        <end position="28"/>
    </location>
</feature>
<proteinExistence type="predicted"/>
<dbReference type="EMBL" id="KZ825082">
    <property type="protein sequence ID" value="RAH52744.1"/>
    <property type="molecule type" value="Genomic_DNA"/>
</dbReference>
<evidence type="ECO:0000313" key="2">
    <source>
        <dbReference type="EMBL" id="RAH52744.1"/>
    </source>
</evidence>
<feature type="compositionally biased region" description="Basic and acidic residues" evidence="1">
    <location>
        <begin position="44"/>
        <end position="54"/>
    </location>
</feature>
<sequence length="164" mass="17811">VAYGRVGRSGEGGSNSFNTRNGYQSAPSTRRRSDPSKPISIRGGDQRRRERVTVGRDWLLPSSLQHRQESHRGSGPEAGSTIEVITYPIREILPFAPLGILGRSLAINFSPLSGGTSPSAARYFQSVVLGITAQDESISENTIGHGVWTWYGGCPREAKTTLRL</sequence>